<protein>
    <submittedName>
        <fullName evidence="1">Uncharacterized protein</fullName>
    </submittedName>
</protein>
<accession>A0A644U099</accession>
<sequence>MSDTITATKEELKSLIDTAVTSALSRLGLVSDEISQREAYRRFGESWVKRALHTRSIQRIKHGDNTSKATYSLSELEALKLAERIHLNNPK</sequence>
<dbReference type="EMBL" id="VSSQ01000062">
    <property type="protein sequence ID" value="MPL71862.1"/>
    <property type="molecule type" value="Genomic_DNA"/>
</dbReference>
<dbReference type="AlphaFoldDB" id="A0A644U099"/>
<comment type="caution">
    <text evidence="1">The sequence shown here is derived from an EMBL/GenBank/DDBJ whole genome shotgun (WGS) entry which is preliminary data.</text>
</comment>
<proteinExistence type="predicted"/>
<reference evidence="1" key="1">
    <citation type="submission" date="2019-08" db="EMBL/GenBank/DDBJ databases">
        <authorList>
            <person name="Kucharzyk K."/>
            <person name="Murdoch R.W."/>
            <person name="Higgins S."/>
            <person name="Loffler F."/>
        </authorList>
    </citation>
    <scope>NUCLEOTIDE SEQUENCE</scope>
</reference>
<name>A0A644U099_9ZZZZ</name>
<organism evidence="1">
    <name type="scientific">bioreactor metagenome</name>
    <dbReference type="NCBI Taxonomy" id="1076179"/>
    <lineage>
        <taxon>unclassified sequences</taxon>
        <taxon>metagenomes</taxon>
        <taxon>ecological metagenomes</taxon>
    </lineage>
</organism>
<evidence type="ECO:0000313" key="1">
    <source>
        <dbReference type="EMBL" id="MPL71862.1"/>
    </source>
</evidence>
<gene>
    <name evidence="1" type="ORF">SDC9_17640</name>
</gene>